<evidence type="ECO:0000256" key="1">
    <source>
        <dbReference type="ARBA" id="ARBA00005968"/>
    </source>
</evidence>
<protein>
    <recommendedName>
        <fullName evidence="2">Transglutaminase N-terminal domain-containing protein</fullName>
    </recommendedName>
</protein>
<dbReference type="SUPFAM" id="SSF54001">
    <property type="entry name" value="Cysteine proteinases"/>
    <property type="match status" value="2"/>
</dbReference>
<dbReference type="InterPro" id="IPR014756">
    <property type="entry name" value="Ig_E-set"/>
</dbReference>
<evidence type="ECO:0000313" key="3">
    <source>
        <dbReference type="EMBL" id="CAD7629736.1"/>
    </source>
</evidence>
<dbReference type="PANTHER" id="PTHR11590:SF69">
    <property type="entry name" value="RE08173P"/>
    <property type="match status" value="1"/>
</dbReference>
<dbReference type="OrthoDB" id="437511at2759"/>
<dbReference type="SUPFAM" id="SSF81296">
    <property type="entry name" value="E set domains"/>
    <property type="match status" value="1"/>
</dbReference>
<reference evidence="3" key="1">
    <citation type="submission" date="2020-11" db="EMBL/GenBank/DDBJ databases">
        <authorList>
            <person name="Tran Van P."/>
        </authorList>
    </citation>
    <scope>NUCLEOTIDE SEQUENCE</scope>
</reference>
<gene>
    <name evidence="3" type="ORF">OSB1V03_LOCUS10151</name>
</gene>
<dbReference type="EMBL" id="CAJPIZ010007257">
    <property type="protein sequence ID" value="CAG2110166.1"/>
    <property type="molecule type" value="Genomic_DNA"/>
</dbReference>
<accession>A0A7R9Q356</accession>
<proteinExistence type="inferred from homology"/>
<sequence>MFRRNRYRIRCDRMGNCLAWLRPSRVRLTPANRYRSDDRVISSETNAETYNSSYAQSTRITIPVFDDRNPSNVNIILEDEWSAKVVKVDGFNVSIEISSAPTAIIGEYTISVETKSLSKGNRSLQANHVSESIYLLFNPWNKRDSVFLKDRDGREEYVLNESGIIWRGTHEKMKPTPWNFAQFDEYVLEASLYALSKVGRLSVTDRADPIKVCRHISAIVNSVDDNGIMVGNWKEDFDATPQEPSDGLYRCGPTSVEAIKQGEVNRHFDGKFVYAEVNADEYYAMDDFRLRMPDIIIQIIGDIIQGKPFTCNVYFINPLPRSLTKGVFTIEGPDYSNRLRMPLKM</sequence>
<dbReference type="Pfam" id="PF00868">
    <property type="entry name" value="Transglut_N"/>
    <property type="match status" value="1"/>
</dbReference>
<dbReference type="PANTHER" id="PTHR11590">
    <property type="entry name" value="PROTEIN-GLUTAMINE GAMMA-GLUTAMYLTRANSFERASE"/>
    <property type="match status" value="1"/>
</dbReference>
<keyword evidence="4" id="KW-1185">Reference proteome</keyword>
<dbReference type="InterPro" id="IPR036238">
    <property type="entry name" value="Transglutaminase_C_sf"/>
</dbReference>
<feature type="domain" description="Transglutaminase N-terminal" evidence="2">
    <location>
        <begin position="41"/>
        <end position="115"/>
    </location>
</feature>
<name>A0A7R9Q356_9ACAR</name>
<dbReference type="Gene3D" id="3.90.260.10">
    <property type="entry name" value="Transglutaminase-like"/>
    <property type="match status" value="2"/>
</dbReference>
<dbReference type="EMBL" id="OC861832">
    <property type="protein sequence ID" value="CAD7629736.1"/>
    <property type="molecule type" value="Genomic_DNA"/>
</dbReference>
<dbReference type="InterPro" id="IPR050779">
    <property type="entry name" value="Transglutaminase"/>
</dbReference>
<evidence type="ECO:0000313" key="4">
    <source>
        <dbReference type="Proteomes" id="UP000759131"/>
    </source>
</evidence>
<organism evidence="3">
    <name type="scientific">Medioppia subpectinata</name>
    <dbReference type="NCBI Taxonomy" id="1979941"/>
    <lineage>
        <taxon>Eukaryota</taxon>
        <taxon>Metazoa</taxon>
        <taxon>Ecdysozoa</taxon>
        <taxon>Arthropoda</taxon>
        <taxon>Chelicerata</taxon>
        <taxon>Arachnida</taxon>
        <taxon>Acari</taxon>
        <taxon>Acariformes</taxon>
        <taxon>Sarcoptiformes</taxon>
        <taxon>Oribatida</taxon>
        <taxon>Brachypylina</taxon>
        <taxon>Oppioidea</taxon>
        <taxon>Oppiidae</taxon>
        <taxon>Medioppia</taxon>
    </lineage>
</organism>
<dbReference type="AlphaFoldDB" id="A0A7R9Q356"/>
<comment type="similarity">
    <text evidence="1">Belongs to the transglutaminase superfamily. Transglutaminase family.</text>
</comment>
<dbReference type="InterPro" id="IPR036985">
    <property type="entry name" value="Transglutaminase-like_sf"/>
</dbReference>
<dbReference type="InterPro" id="IPR038765">
    <property type="entry name" value="Papain-like_cys_pep_sf"/>
</dbReference>
<evidence type="ECO:0000259" key="2">
    <source>
        <dbReference type="Pfam" id="PF00868"/>
    </source>
</evidence>
<dbReference type="InterPro" id="IPR001102">
    <property type="entry name" value="Transglutaminase_N"/>
</dbReference>
<dbReference type="GO" id="GO:0003810">
    <property type="term" value="F:protein-glutamine gamma-glutamyltransferase activity"/>
    <property type="evidence" value="ECO:0007669"/>
    <property type="project" value="InterPro"/>
</dbReference>
<dbReference type="Gene3D" id="2.60.40.10">
    <property type="entry name" value="Immunoglobulins"/>
    <property type="match status" value="2"/>
</dbReference>
<dbReference type="SUPFAM" id="SSF49309">
    <property type="entry name" value="Transglutaminase, two C-terminal domains"/>
    <property type="match status" value="1"/>
</dbReference>
<dbReference type="Proteomes" id="UP000759131">
    <property type="component" value="Unassembled WGS sequence"/>
</dbReference>
<dbReference type="InterPro" id="IPR013783">
    <property type="entry name" value="Ig-like_fold"/>
</dbReference>